<dbReference type="GO" id="GO:0004803">
    <property type="term" value="F:transposase activity"/>
    <property type="evidence" value="ECO:0007669"/>
    <property type="project" value="InterPro"/>
</dbReference>
<dbReference type="SUPFAM" id="SSF143422">
    <property type="entry name" value="Transposase IS200-like"/>
    <property type="match status" value="1"/>
</dbReference>
<dbReference type="EMBL" id="CP030118">
    <property type="protein sequence ID" value="QDL06848.1"/>
    <property type="molecule type" value="Genomic_DNA"/>
</dbReference>
<dbReference type="InterPro" id="IPR002686">
    <property type="entry name" value="Transposase_17"/>
</dbReference>
<reference evidence="2 3" key="1">
    <citation type="submission" date="2018-06" db="EMBL/GenBank/DDBJ databases">
        <title>Comparative genomics of Brasilonema spp. strains.</title>
        <authorList>
            <person name="Alvarenga D.O."/>
            <person name="Fiore M.F."/>
            <person name="Varani A.M."/>
        </authorList>
    </citation>
    <scope>NUCLEOTIDE SEQUENCE [LARGE SCALE GENOMIC DNA]</scope>
    <source>
        <strain evidence="2 3">CENA114</strain>
    </source>
</reference>
<dbReference type="SMART" id="SM01321">
    <property type="entry name" value="Y1_Tnp"/>
    <property type="match status" value="1"/>
</dbReference>
<dbReference type="Proteomes" id="UP000503129">
    <property type="component" value="Chromosome"/>
</dbReference>
<protein>
    <submittedName>
        <fullName evidence="2">Transposase</fullName>
    </submittedName>
</protein>
<dbReference type="AlphaFoldDB" id="A0A856M7Q7"/>
<evidence type="ECO:0000313" key="3">
    <source>
        <dbReference type="Proteomes" id="UP000503129"/>
    </source>
</evidence>
<name>A0A856M7Q7_9CYAN</name>
<evidence type="ECO:0000259" key="1">
    <source>
        <dbReference type="SMART" id="SM01321"/>
    </source>
</evidence>
<accession>A0A856M7Q7</accession>
<keyword evidence="3" id="KW-1185">Reference proteome</keyword>
<dbReference type="Pfam" id="PF01797">
    <property type="entry name" value="Y1_Tnp"/>
    <property type="match status" value="1"/>
</dbReference>
<dbReference type="InterPro" id="IPR036515">
    <property type="entry name" value="Transposase_17_sf"/>
</dbReference>
<sequence>MSQYRRSYVPGGTVFLTLVTYYRTPLFSEPENISRLRTAVAKTRTEKPFEITAGVILPNHIHFLWTLPSDDLDYSQRVSRLKVLFTRLLRGKKSLPQNVSASRRKHRESNVWQRRFWEHTIRDEIDLARHLDYIHYNPVKHGLVSCPHLWEYSSFHRWVKKGGYQADWACSCCGKKPQVPNFAEMVFGE</sequence>
<organism evidence="2 3">
    <name type="scientific">Brasilonema sennae CENA114</name>
    <dbReference type="NCBI Taxonomy" id="415709"/>
    <lineage>
        <taxon>Bacteria</taxon>
        <taxon>Bacillati</taxon>
        <taxon>Cyanobacteriota</taxon>
        <taxon>Cyanophyceae</taxon>
        <taxon>Nostocales</taxon>
        <taxon>Scytonemataceae</taxon>
        <taxon>Brasilonema</taxon>
        <taxon>Bromeliae group (in: Brasilonema)</taxon>
    </lineage>
</organism>
<evidence type="ECO:0000313" key="2">
    <source>
        <dbReference type="EMBL" id="QDL06848.1"/>
    </source>
</evidence>
<gene>
    <name evidence="2" type="ORF">DP114_02065</name>
</gene>
<dbReference type="RefSeq" id="WP_171975315.1">
    <property type="nucleotide sequence ID" value="NZ_CAWOXK010000001.1"/>
</dbReference>
<dbReference type="PANTHER" id="PTHR36966">
    <property type="entry name" value="REP-ASSOCIATED TYROSINE TRANSPOSASE"/>
    <property type="match status" value="1"/>
</dbReference>
<dbReference type="InterPro" id="IPR052715">
    <property type="entry name" value="RAYT_transposase"/>
</dbReference>
<dbReference type="GO" id="GO:0043565">
    <property type="term" value="F:sequence-specific DNA binding"/>
    <property type="evidence" value="ECO:0007669"/>
    <property type="project" value="TreeGrafter"/>
</dbReference>
<proteinExistence type="predicted"/>
<dbReference type="GO" id="GO:0006313">
    <property type="term" value="P:DNA transposition"/>
    <property type="evidence" value="ECO:0007669"/>
    <property type="project" value="InterPro"/>
</dbReference>
<feature type="domain" description="Transposase IS200-like" evidence="1">
    <location>
        <begin position="9"/>
        <end position="137"/>
    </location>
</feature>
<dbReference type="KEGG" id="bsen:DP114_02065"/>
<dbReference type="Gene3D" id="3.30.70.1290">
    <property type="entry name" value="Transposase IS200-like"/>
    <property type="match status" value="1"/>
</dbReference>
<dbReference type="NCBIfam" id="NF047646">
    <property type="entry name" value="REP_Tyr_transpos"/>
    <property type="match status" value="1"/>
</dbReference>
<dbReference type="PANTHER" id="PTHR36966:SF1">
    <property type="entry name" value="REP-ASSOCIATED TYROSINE TRANSPOSASE"/>
    <property type="match status" value="1"/>
</dbReference>